<proteinExistence type="predicted"/>
<comment type="caution">
    <text evidence="3">The sequence shown here is derived from an EMBL/GenBank/DDBJ whole genome shotgun (WGS) entry which is preliminary data.</text>
</comment>
<gene>
    <name evidence="3" type="ORF">LIER_37861</name>
</gene>
<evidence type="ECO:0000256" key="1">
    <source>
        <dbReference type="SAM" id="MobiDB-lite"/>
    </source>
</evidence>
<reference evidence="3 4" key="1">
    <citation type="submission" date="2024-01" db="EMBL/GenBank/DDBJ databases">
        <title>The complete chloroplast genome sequence of Lithospermum erythrorhizon: insights into the phylogenetic relationship among Boraginaceae species and the maternal lineages of purple gromwells.</title>
        <authorList>
            <person name="Okada T."/>
            <person name="Watanabe K."/>
        </authorList>
    </citation>
    <scope>NUCLEOTIDE SEQUENCE [LARGE SCALE GENOMIC DNA]</scope>
</reference>
<keyword evidence="4" id="KW-1185">Reference proteome</keyword>
<dbReference type="PANTHER" id="PTHR33223:SF10">
    <property type="entry name" value="AMINOTRANSFERASE-LIKE PLANT MOBILE DOMAIN-CONTAINING PROTEIN"/>
    <property type="match status" value="1"/>
</dbReference>
<evidence type="ECO:0000313" key="4">
    <source>
        <dbReference type="Proteomes" id="UP001454036"/>
    </source>
</evidence>
<sequence length="258" mass="29980">MPFTARLNGVHIPVGFILPQFTQYSGIRDPQKHLKDFLAQMTITTNDMDIYAKAFPNRLTGAALDWYMELLPDSIDSYAHTADAFIFKYNTSIANKQDERTLMDLQQFTRESLRDFHERYKAILNNIPSIDNKIAYMAFYRELNYGKLKKALVLETPLRKDDLTKMVNKHIDLENLQRKEGPSGDLREKLSRKDNQGHSEKPIWDRLRDMGQSFRKRAYSPPRRELVHCAQPISQQPMAGQIPLRVAISDIYSQMANK</sequence>
<accession>A0AAV3PTD0</accession>
<evidence type="ECO:0000313" key="3">
    <source>
        <dbReference type="EMBL" id="GAA0154351.1"/>
    </source>
</evidence>
<name>A0AAV3PTD0_LITER</name>
<dbReference type="Proteomes" id="UP001454036">
    <property type="component" value="Unassembled WGS sequence"/>
</dbReference>
<organism evidence="3 4">
    <name type="scientific">Lithospermum erythrorhizon</name>
    <name type="common">Purple gromwell</name>
    <name type="synonym">Lithospermum officinale var. erythrorhizon</name>
    <dbReference type="NCBI Taxonomy" id="34254"/>
    <lineage>
        <taxon>Eukaryota</taxon>
        <taxon>Viridiplantae</taxon>
        <taxon>Streptophyta</taxon>
        <taxon>Embryophyta</taxon>
        <taxon>Tracheophyta</taxon>
        <taxon>Spermatophyta</taxon>
        <taxon>Magnoliopsida</taxon>
        <taxon>eudicotyledons</taxon>
        <taxon>Gunneridae</taxon>
        <taxon>Pentapetalae</taxon>
        <taxon>asterids</taxon>
        <taxon>lamiids</taxon>
        <taxon>Boraginales</taxon>
        <taxon>Boraginaceae</taxon>
        <taxon>Boraginoideae</taxon>
        <taxon>Lithospermeae</taxon>
        <taxon>Lithospermum</taxon>
    </lineage>
</organism>
<feature type="region of interest" description="Disordered" evidence="1">
    <location>
        <begin position="175"/>
        <end position="206"/>
    </location>
</feature>
<feature type="domain" description="Retrotransposon gag" evidence="2">
    <location>
        <begin position="54"/>
        <end position="144"/>
    </location>
</feature>
<dbReference type="AlphaFoldDB" id="A0AAV3PTD0"/>
<evidence type="ECO:0000259" key="2">
    <source>
        <dbReference type="Pfam" id="PF03732"/>
    </source>
</evidence>
<dbReference type="EMBL" id="BAABME010018589">
    <property type="protein sequence ID" value="GAA0154351.1"/>
    <property type="molecule type" value="Genomic_DNA"/>
</dbReference>
<dbReference type="PANTHER" id="PTHR33223">
    <property type="entry name" value="CCHC-TYPE DOMAIN-CONTAINING PROTEIN"/>
    <property type="match status" value="1"/>
</dbReference>
<protein>
    <recommendedName>
        <fullName evidence="2">Retrotransposon gag domain-containing protein</fullName>
    </recommendedName>
</protein>
<dbReference type="InterPro" id="IPR005162">
    <property type="entry name" value="Retrotrans_gag_dom"/>
</dbReference>
<dbReference type="Pfam" id="PF03732">
    <property type="entry name" value="Retrotrans_gag"/>
    <property type="match status" value="1"/>
</dbReference>